<evidence type="ECO:0000259" key="7">
    <source>
        <dbReference type="Pfam" id="PF08621"/>
    </source>
</evidence>
<proteinExistence type="inferred from homology"/>
<keyword evidence="4" id="KW-0539">Nucleus</keyword>
<dbReference type="EMBL" id="CAKLBY020000229">
    <property type="protein sequence ID" value="CAK7938168.1"/>
    <property type="molecule type" value="Genomic_DNA"/>
</dbReference>
<feature type="region of interest" description="Disordered" evidence="5">
    <location>
        <begin position="181"/>
        <end position="216"/>
    </location>
</feature>
<keyword evidence="3" id="KW-0804">Transcription</keyword>
<comment type="subcellular location">
    <subcellularLocation>
        <location evidence="1">Nucleus</location>
    </subcellularLocation>
</comment>
<dbReference type="Pfam" id="PF25766">
    <property type="entry name" value="TPR_RPAP1"/>
    <property type="match status" value="1"/>
</dbReference>
<dbReference type="InterPro" id="IPR057989">
    <property type="entry name" value="TPR_RPAP1/MINIYO-like"/>
</dbReference>
<evidence type="ECO:0000256" key="3">
    <source>
        <dbReference type="ARBA" id="ARBA00023163"/>
    </source>
</evidence>
<name>A0AAV1UX36_9STRA</name>
<evidence type="ECO:0000259" key="6">
    <source>
        <dbReference type="Pfam" id="PF08620"/>
    </source>
</evidence>
<evidence type="ECO:0000256" key="2">
    <source>
        <dbReference type="ARBA" id="ARBA00009953"/>
    </source>
</evidence>
<dbReference type="Pfam" id="PF08620">
    <property type="entry name" value="RPAP1_C"/>
    <property type="match status" value="1"/>
</dbReference>
<dbReference type="InterPro" id="IPR039913">
    <property type="entry name" value="RPAP1/Rba50"/>
</dbReference>
<evidence type="ECO:0008006" key="11">
    <source>
        <dbReference type="Google" id="ProtNLM"/>
    </source>
</evidence>
<feature type="region of interest" description="Disordered" evidence="5">
    <location>
        <begin position="98"/>
        <end position="136"/>
    </location>
</feature>
<sequence>MTSSIDMDAELAQLVREQEQFLQQRKRPSATVTRCTKAPGGASASRSIPKEPEPTGSSSVQVLKGVVERHVTLSVGPNERLLLSGLNPKNPLGFPSVARRGVGDNSPRGIGRPKNPLFGRQRRAAHQSADKSFEDEEMRAIDVANRARVQDMSAQEVQEAQQELEQTLDAGLLAKLRARRKTVEDQEGLDSTEKARHLTKEEGVGGREEEEAVTREMDRKLRMQKLAAVRTDEELQEQVELLPLDERAKLEWTQSQKLTAQGNKSRGRIGARRFAAATLERFDLDGKLLEATDAELPVHSGLFHHGDDPEAAGYTMPELLHLARSTVASQRAMSLQVVAKILHRRQVLANASLPLVPQILPRDMAMTLRIVLDDQNYTALGAGLSALHAFVVPVDTDDYLLDKRLYPELTLGTVVLPPRVHLHRNGDGTRTDSEERDVYGAEEVVYIDTTEADDGSSISDEDIAALDPVQALLSMDLDKRLCYILETIQLPDQNATEKMLEILITVARHSPRAAHEISSNARLLRLLQQQYIESEQVLTFQEGNARSLRLSLKALQLVRGLCQGQRSVAAALIANGLVQSTKGFLALKSMSTDETDFEAVALFGEMQVEGLRIWRILLGYGLDFHCFAYLFPVLSGFMHSYSEASSLRNSALFAALEAFCGLGAVHEAQHYFSQLDFFVDAAKDEFVRIVRSPSMSKDHTTVVLLSTVLRFLSAASTHATKYNLETSGLIEVWKLVQSHDITRKLLPQLDETVAKRDLLLAIVRYHGQIVANGLLPDDMDDDEIVQTFLREVKAPLLAAATCVVASSSFTFSFASIQACELTLLSGDLIAAGENVIANSDVEFVQSVYRQALILIEHLGCGGEHLITRLFAQVLFHKRVLLLLGVFREEADAARLSRVLVPIYQALVNVTHEQEEHNAHISGGASTAKRFSYHLRLPQEEQTFIHSNLPLPNFWMLCPLSRIEYCNSGEGRGLDDVNLARAQSDEVKLILSATCRYVFELERLAPQMTFVASIAKLQPEDKLFHLMHVFFAGSDVLFDDHVDAVLHQLLPKLVQPILHSPGDSRDLYKGILRNFKRIESLEFGKTDEPPVSQKAVSFTSDERQVMTFVEKLVCEFATSSYGNSHFARCVTLLLARDFPLELRKFVWQELYESHLLHTLAPFEVSSSQQFMRCTRGGTTPAVDAKLLQLMQQAVCKNQVSPARGAFAYSLAIHHLVVYLFEERGDNPLTSARQHVVQALTAEASLAIWGHLLSYDASKNLSMLTSEYEDPLPGRVMKVQTQAALSMDQLSSFETTVSELKCPCTMK</sequence>
<evidence type="ECO:0000313" key="9">
    <source>
        <dbReference type="EMBL" id="CAK7938168.1"/>
    </source>
</evidence>
<evidence type="ECO:0000313" key="10">
    <source>
        <dbReference type="Proteomes" id="UP001162060"/>
    </source>
</evidence>
<dbReference type="InterPro" id="IPR013929">
    <property type="entry name" value="RPAP1_C"/>
</dbReference>
<dbReference type="Proteomes" id="UP001162060">
    <property type="component" value="Unassembled WGS sequence"/>
</dbReference>
<evidence type="ECO:0000256" key="4">
    <source>
        <dbReference type="ARBA" id="ARBA00023242"/>
    </source>
</evidence>
<comment type="similarity">
    <text evidence="2">Belongs to the RPAP1 family.</text>
</comment>
<feature type="domain" description="RPAP1 C-terminal" evidence="6">
    <location>
        <begin position="281"/>
        <end position="344"/>
    </location>
</feature>
<feature type="compositionally biased region" description="Basic and acidic residues" evidence="5">
    <location>
        <begin position="191"/>
        <end position="216"/>
    </location>
</feature>
<dbReference type="InterPro" id="IPR013930">
    <property type="entry name" value="RPAP1_N"/>
</dbReference>
<feature type="domain" description="RPAP1/MINIYO-like TPR repeats" evidence="8">
    <location>
        <begin position="1107"/>
        <end position="1221"/>
    </location>
</feature>
<feature type="region of interest" description="Disordered" evidence="5">
    <location>
        <begin position="20"/>
        <end position="59"/>
    </location>
</feature>
<organism evidence="9 10">
    <name type="scientific">Peronospora matthiolae</name>
    <dbReference type="NCBI Taxonomy" id="2874970"/>
    <lineage>
        <taxon>Eukaryota</taxon>
        <taxon>Sar</taxon>
        <taxon>Stramenopiles</taxon>
        <taxon>Oomycota</taxon>
        <taxon>Peronosporomycetes</taxon>
        <taxon>Peronosporales</taxon>
        <taxon>Peronosporaceae</taxon>
        <taxon>Peronospora</taxon>
    </lineage>
</organism>
<dbReference type="GO" id="GO:0006366">
    <property type="term" value="P:transcription by RNA polymerase II"/>
    <property type="evidence" value="ECO:0007669"/>
    <property type="project" value="InterPro"/>
</dbReference>
<evidence type="ECO:0000259" key="8">
    <source>
        <dbReference type="Pfam" id="PF25766"/>
    </source>
</evidence>
<evidence type="ECO:0000256" key="5">
    <source>
        <dbReference type="SAM" id="MobiDB-lite"/>
    </source>
</evidence>
<accession>A0AAV1UX36</accession>
<evidence type="ECO:0000256" key="1">
    <source>
        <dbReference type="ARBA" id="ARBA00004123"/>
    </source>
</evidence>
<dbReference type="PANTHER" id="PTHR21483">
    <property type="entry name" value="RNA POLYMERASE II-ASSOCIATED PROTEIN 1"/>
    <property type="match status" value="1"/>
</dbReference>
<dbReference type="PANTHER" id="PTHR21483:SF18">
    <property type="entry name" value="RNA POLYMERASE II-ASSOCIATED PROTEIN 1"/>
    <property type="match status" value="1"/>
</dbReference>
<reference evidence="9" key="1">
    <citation type="submission" date="2024-01" db="EMBL/GenBank/DDBJ databases">
        <authorList>
            <person name="Webb A."/>
        </authorList>
    </citation>
    <scope>NUCLEOTIDE SEQUENCE</scope>
    <source>
        <strain evidence="9">Pm1</strain>
    </source>
</reference>
<comment type="caution">
    <text evidence="9">The sequence shown here is derived from an EMBL/GenBank/DDBJ whole genome shotgun (WGS) entry which is preliminary data.</text>
</comment>
<gene>
    <name evidence="9" type="ORF">PM001_LOCUS23318</name>
</gene>
<dbReference type="Pfam" id="PF08621">
    <property type="entry name" value="RPAP1_N"/>
    <property type="match status" value="1"/>
</dbReference>
<protein>
    <recommendedName>
        <fullName evidence="11">RNA polymerase II-associated protein 1</fullName>
    </recommendedName>
</protein>
<feature type="domain" description="RPAP1 N-terminal" evidence="7">
    <location>
        <begin position="140"/>
        <end position="181"/>
    </location>
</feature>